<dbReference type="CTD" id="23291"/>
<dbReference type="OrthoDB" id="19711at2759"/>
<protein>
    <submittedName>
        <fullName evidence="7">F-box/WD repeat-containing protein 11</fullName>
    </submittedName>
</protein>
<dbReference type="InterPro" id="IPR036322">
    <property type="entry name" value="WD40_repeat_dom_sf"/>
</dbReference>
<dbReference type="InterPro" id="IPR050995">
    <property type="entry name" value="WD-F-box_domain-protein"/>
</dbReference>
<organism evidence="6 7">
    <name type="scientific">Octodon degus</name>
    <name type="common">Degu</name>
    <name type="synonym">Sciurus degus</name>
    <dbReference type="NCBI Taxonomy" id="10160"/>
    <lineage>
        <taxon>Eukaryota</taxon>
        <taxon>Metazoa</taxon>
        <taxon>Chordata</taxon>
        <taxon>Craniata</taxon>
        <taxon>Vertebrata</taxon>
        <taxon>Euteleostomi</taxon>
        <taxon>Mammalia</taxon>
        <taxon>Eutheria</taxon>
        <taxon>Euarchontoglires</taxon>
        <taxon>Glires</taxon>
        <taxon>Rodentia</taxon>
        <taxon>Hystricomorpha</taxon>
        <taxon>Octodontidae</taxon>
        <taxon>Octodon</taxon>
    </lineage>
</organism>
<accession>A0A6P6DLJ4</accession>
<dbReference type="Gene3D" id="6.10.250.1840">
    <property type="match status" value="1"/>
</dbReference>
<dbReference type="PROSITE" id="PS50294">
    <property type="entry name" value="WD_REPEATS_REGION"/>
    <property type="match status" value="5"/>
</dbReference>
<feature type="repeat" description="WD" evidence="4">
    <location>
        <begin position="256"/>
        <end position="295"/>
    </location>
</feature>
<dbReference type="Pfam" id="PF12125">
    <property type="entry name" value="Beta-TrCP_D"/>
    <property type="match status" value="1"/>
</dbReference>
<feature type="repeat" description="WD" evidence="4">
    <location>
        <begin position="379"/>
        <end position="418"/>
    </location>
</feature>
<proteinExistence type="predicted"/>
<evidence type="ECO:0000256" key="3">
    <source>
        <dbReference type="ARBA" id="ARBA00022786"/>
    </source>
</evidence>
<dbReference type="GO" id="GO:0046983">
    <property type="term" value="F:protein dimerization activity"/>
    <property type="evidence" value="ECO:0007669"/>
    <property type="project" value="InterPro"/>
</dbReference>
<dbReference type="GeneID" id="101559792"/>
<feature type="repeat" description="WD" evidence="4">
    <location>
        <begin position="468"/>
        <end position="498"/>
    </location>
</feature>
<dbReference type="Gene3D" id="1.20.1280.50">
    <property type="match status" value="1"/>
</dbReference>
<name>A0A6P6DLJ4_OCTDE</name>
<dbReference type="Gene3D" id="2.130.10.10">
    <property type="entry name" value="YVTN repeat-like/Quinoprotein amine dehydrogenase"/>
    <property type="match status" value="1"/>
</dbReference>
<dbReference type="InParanoid" id="A0A6P6DLJ4"/>
<dbReference type="Pfam" id="PF00400">
    <property type="entry name" value="WD40"/>
    <property type="match status" value="6"/>
</dbReference>
<dbReference type="PRINTS" id="PR00320">
    <property type="entry name" value="GPROTEINBRPT"/>
</dbReference>
<dbReference type="SMART" id="SM01028">
    <property type="entry name" value="Beta-TrCP_D"/>
    <property type="match status" value="1"/>
</dbReference>
<dbReference type="FunCoup" id="A0A6P6DLJ4">
    <property type="interactions" value="3739"/>
</dbReference>
<dbReference type="PANTHER" id="PTHR14604:SF6">
    <property type="entry name" value="F-BOX AND WD REPEAT DOMAIN-CONTAINING 11-B"/>
    <property type="match status" value="1"/>
</dbReference>
<dbReference type="InterPro" id="IPR015943">
    <property type="entry name" value="WD40/YVTN_repeat-like_dom_sf"/>
</dbReference>
<dbReference type="FunFam" id="2.130.10.10:FF:000004">
    <property type="entry name" value="F-box/WD repeat-containing protein 11 isoform X2"/>
    <property type="match status" value="1"/>
</dbReference>
<dbReference type="SMART" id="SM00320">
    <property type="entry name" value="WD40"/>
    <property type="match status" value="7"/>
</dbReference>
<dbReference type="RefSeq" id="XP_023560816.1">
    <property type="nucleotide sequence ID" value="XM_023705048.1"/>
</dbReference>
<dbReference type="AlphaFoldDB" id="A0A6P6DLJ4"/>
<evidence type="ECO:0000313" key="6">
    <source>
        <dbReference type="Proteomes" id="UP000515203"/>
    </source>
</evidence>
<evidence type="ECO:0000313" key="7">
    <source>
        <dbReference type="RefSeq" id="XP_023560816.1"/>
    </source>
</evidence>
<dbReference type="PANTHER" id="PTHR14604">
    <property type="entry name" value="WD40 REPEAT PF20"/>
    <property type="match status" value="1"/>
</dbReference>
<dbReference type="CDD" id="cd00200">
    <property type="entry name" value="WD40"/>
    <property type="match status" value="1"/>
</dbReference>
<gene>
    <name evidence="7" type="primary">Fbxw11</name>
</gene>
<dbReference type="InterPro" id="IPR021977">
    <property type="entry name" value="Beta-TrCP_D"/>
</dbReference>
<dbReference type="InterPro" id="IPR001680">
    <property type="entry name" value="WD40_rpt"/>
</dbReference>
<dbReference type="InterPro" id="IPR020472">
    <property type="entry name" value="WD40_PAC1"/>
</dbReference>
<keyword evidence="1 4" id="KW-0853">WD repeat</keyword>
<feature type="domain" description="D" evidence="5">
    <location>
        <begin position="98"/>
        <end position="137"/>
    </location>
</feature>
<dbReference type="InterPro" id="IPR019775">
    <property type="entry name" value="WD40_repeat_CS"/>
</dbReference>
<keyword evidence="3" id="KW-0833">Ubl conjugation pathway</keyword>
<keyword evidence="2" id="KW-0677">Repeat</keyword>
<reference evidence="7" key="1">
    <citation type="submission" date="2025-08" db="UniProtKB">
        <authorList>
            <consortium name="RefSeq"/>
        </authorList>
    </citation>
    <scope>IDENTIFICATION</scope>
</reference>
<feature type="repeat" description="WD" evidence="4">
    <location>
        <begin position="419"/>
        <end position="451"/>
    </location>
</feature>
<evidence type="ECO:0000256" key="4">
    <source>
        <dbReference type="PROSITE-ProRule" id="PRU00221"/>
    </source>
</evidence>
<evidence type="ECO:0000256" key="2">
    <source>
        <dbReference type="ARBA" id="ARBA00022737"/>
    </source>
</evidence>
<dbReference type="PROSITE" id="PS50082">
    <property type="entry name" value="WD_REPEATS_2"/>
    <property type="match status" value="6"/>
</dbReference>
<sequence>MEPDSVIEDKTIELMCSVPRSLWLGCANLVESMCALSCLQSMPSVRCLQNTSVMEDQNEDESPKKNTLWQISNGTSSVIVSRKRPSEGNYQKEKDLCIKYFDQWSESDQVEFVEHLISRMCHYQHGHINSYLKPMLQRDFITALPGNCSCLKQLSSGEVLNLMRLRWDQYLFKNRPTDGPPNSFYRSLYPKIIQDIETIESNWRCGRHNLQRIQCRSENSKGVYCLQYDDEKIIRGLRDNSIKIWDKTSLECLKVLTGHTGSVLCLQYDERVIVTGSSDSTVRVWDVNTGEVLNTLIHHNEAVLHLRFSNGLMVTCSKDRSIAVWDMASATDITLRRVLVGHRAAVNVVDFDDKYIVSASGDRTIKVWSTSTCEFVRTLNGHKRGIACLQYRDRLVVSGSSDNTIRLWDIECGACLRVLEGHEELVRCIRFDNKRIVSGAYDGKIKVWDLQAALDPRAPASTLCLRTLVEHSGRVFRLQFDEFQIISSSHDDTILIWDFLNVPPSAQNETRSPSRTYTYISR</sequence>
<evidence type="ECO:0000259" key="5">
    <source>
        <dbReference type="SMART" id="SM01028"/>
    </source>
</evidence>
<feature type="repeat" description="WD" evidence="4">
    <location>
        <begin position="339"/>
        <end position="378"/>
    </location>
</feature>
<keyword evidence="6" id="KW-1185">Reference proteome</keyword>
<dbReference type="SUPFAM" id="SSF50978">
    <property type="entry name" value="WD40 repeat-like"/>
    <property type="match status" value="1"/>
</dbReference>
<dbReference type="PROSITE" id="PS00678">
    <property type="entry name" value="WD_REPEATS_1"/>
    <property type="match status" value="4"/>
</dbReference>
<feature type="repeat" description="WD" evidence="4">
    <location>
        <begin position="296"/>
        <end position="335"/>
    </location>
</feature>
<evidence type="ECO:0000256" key="1">
    <source>
        <dbReference type="ARBA" id="ARBA00022574"/>
    </source>
</evidence>
<dbReference type="Proteomes" id="UP000515203">
    <property type="component" value="Unplaced"/>
</dbReference>